<proteinExistence type="predicted"/>
<dbReference type="AlphaFoldDB" id="A0A0H5QQ24"/>
<protein>
    <submittedName>
        <fullName evidence="1">Uncharacterized protein</fullName>
    </submittedName>
</protein>
<dbReference type="EMBL" id="LN854238">
    <property type="protein sequence ID" value="CRY97777.1"/>
    <property type="molecule type" value="Genomic_DNA"/>
</dbReference>
<accession>A0A0H5QQ24</accession>
<evidence type="ECO:0000313" key="1">
    <source>
        <dbReference type="EMBL" id="CRY97777.1"/>
    </source>
</evidence>
<reference evidence="1" key="2">
    <citation type="submission" date="2015-07" db="EMBL/GenBank/DDBJ databases">
        <title>Plasmids, circular viruses and viroids from rat gut.</title>
        <authorList>
            <person name="Jorgensen T.J."/>
            <person name="Hansen M.A."/>
            <person name="Xu Z."/>
            <person name="Tabak M.A."/>
            <person name="Sorensen S.J."/>
            <person name="Hansen L.H."/>
        </authorList>
    </citation>
    <scope>NUCLEOTIDE SEQUENCE</scope>
    <source>
        <strain evidence="1">RGFK1736</strain>
    </source>
</reference>
<reference evidence="1" key="1">
    <citation type="submission" date="2015-06" db="EMBL/GenBank/DDBJ databases">
        <authorList>
            <person name="Joergensen T."/>
        </authorList>
    </citation>
    <scope>NUCLEOTIDE SEQUENCE</scope>
    <source>
        <strain evidence="1">RGFK1736</strain>
    </source>
</reference>
<organism evidence="1">
    <name type="scientific">uncultured prokaryote</name>
    <dbReference type="NCBI Taxonomy" id="198431"/>
    <lineage>
        <taxon>unclassified sequences</taxon>
        <taxon>environmental samples</taxon>
    </lineage>
</organism>
<name>A0A0H5QQ24_9ZZZZ</name>
<sequence>MAVKVSVTMEQLGRTCVNTFAMEQDENNLPAAGDKGGAELVFNHWRDYVMDKLVADCVLKKATLHLPTPIEEAGSEPGGWVSPAAAVNLTYLVNKVAATGRSGRFYIPGVGESAVDGAGNVTSLQVGQMTTQMELFRTNLLADGWVMIIEDKDGFPHLIESLQCQGKCATQRRRMRS</sequence>